<feature type="domain" description="ATPase AAA-type core" evidence="1">
    <location>
        <begin position="6"/>
        <end position="56"/>
    </location>
</feature>
<organism evidence="2 3">
    <name type="scientific">Rhizobium leguminosarum</name>
    <dbReference type="NCBI Taxonomy" id="384"/>
    <lineage>
        <taxon>Bacteria</taxon>
        <taxon>Pseudomonadati</taxon>
        <taxon>Pseudomonadota</taxon>
        <taxon>Alphaproteobacteria</taxon>
        <taxon>Hyphomicrobiales</taxon>
        <taxon>Rhizobiaceae</taxon>
        <taxon>Rhizobium/Agrobacterium group</taxon>
        <taxon>Rhizobium</taxon>
    </lineage>
</organism>
<sequence>MSLGFAAREDAVVLIDEPENSLHPQWQRDFMATVLEICSFMTRGHLIVSTHSPLIVGAAKPGSSIVDLTDANEATEAAPLKFGSSSDSILLDQFGIASSRNSYVVEVVQHAVDLVERGLSNSDDYRSVIPRLQELKKLLPSDDPLIEIVEALLSAEE</sequence>
<dbReference type="Gene3D" id="3.40.50.300">
    <property type="entry name" value="P-loop containing nucleotide triphosphate hydrolases"/>
    <property type="match status" value="1"/>
</dbReference>
<keyword evidence="2" id="KW-0614">Plasmid</keyword>
<dbReference type="RefSeq" id="WP_130750910.1">
    <property type="nucleotide sequence ID" value="NZ_SIPC01000004.1"/>
</dbReference>
<dbReference type="SUPFAM" id="SSF52540">
    <property type="entry name" value="P-loop containing nucleoside triphosphate hydrolases"/>
    <property type="match status" value="1"/>
</dbReference>
<gene>
    <name evidence="2" type="ORF">ELI03_29260</name>
</gene>
<keyword evidence="2" id="KW-0547">Nucleotide-binding</keyword>
<geneLocation type="plasmid" evidence="2">
    <name>pSM145A_Rh03</name>
</geneLocation>
<dbReference type="PANTHER" id="PTHR43581">
    <property type="entry name" value="ATP/GTP PHOSPHATASE"/>
    <property type="match status" value="1"/>
</dbReference>
<dbReference type="Proteomes" id="UP000293652">
    <property type="component" value="Unassembled WGS sequence"/>
</dbReference>
<proteinExistence type="predicted"/>
<dbReference type="InterPro" id="IPR051396">
    <property type="entry name" value="Bact_Antivir_Def_Nuclease"/>
</dbReference>
<protein>
    <submittedName>
        <fullName evidence="2">ATP-binding protein</fullName>
    </submittedName>
</protein>
<dbReference type="GO" id="GO:0016887">
    <property type="term" value="F:ATP hydrolysis activity"/>
    <property type="evidence" value="ECO:0007669"/>
    <property type="project" value="InterPro"/>
</dbReference>
<dbReference type="Pfam" id="PF13304">
    <property type="entry name" value="AAA_21"/>
    <property type="match status" value="1"/>
</dbReference>
<reference evidence="2 3" key="1">
    <citation type="submission" date="2019-02" db="EMBL/GenBank/DDBJ databases">
        <title>The genomic architecture of introgression among sibling species of bacteria.</title>
        <authorList>
            <person name="Cavassim M.I.A."/>
            <person name="Moeskjaer S."/>
            <person name="Moslemi C."/>
            <person name="Fields B."/>
            <person name="Bachmann A."/>
            <person name="Vilhjalmsson B."/>
            <person name="Schierup M.H."/>
            <person name="Young J.P.W."/>
            <person name="Andersen S.U."/>
        </authorList>
    </citation>
    <scope>NUCLEOTIDE SEQUENCE [LARGE SCALE GENOMIC DNA]</scope>
    <source>
        <strain evidence="2 3">SM145A</strain>
        <plasmid evidence="2">pSM145A_Rh03</plasmid>
    </source>
</reference>
<evidence type="ECO:0000313" key="3">
    <source>
        <dbReference type="Proteomes" id="UP000293652"/>
    </source>
</evidence>
<dbReference type="InterPro" id="IPR027417">
    <property type="entry name" value="P-loop_NTPase"/>
</dbReference>
<accession>A0A4Q8XRK7</accession>
<dbReference type="AlphaFoldDB" id="A0A4Q8XRK7"/>
<dbReference type="PANTHER" id="PTHR43581:SF2">
    <property type="entry name" value="EXCINUCLEASE ATPASE SUBUNIT"/>
    <property type="match status" value="1"/>
</dbReference>
<dbReference type="InterPro" id="IPR003959">
    <property type="entry name" value="ATPase_AAA_core"/>
</dbReference>
<evidence type="ECO:0000259" key="1">
    <source>
        <dbReference type="Pfam" id="PF13304"/>
    </source>
</evidence>
<dbReference type="GO" id="GO:0005524">
    <property type="term" value="F:ATP binding"/>
    <property type="evidence" value="ECO:0007669"/>
    <property type="project" value="UniProtKB-KW"/>
</dbReference>
<dbReference type="EMBL" id="SIPC01000004">
    <property type="protein sequence ID" value="TAX67347.1"/>
    <property type="molecule type" value="Genomic_DNA"/>
</dbReference>
<comment type="caution">
    <text evidence="2">The sequence shown here is derived from an EMBL/GenBank/DDBJ whole genome shotgun (WGS) entry which is preliminary data.</text>
</comment>
<name>A0A4Q8XRK7_RHILE</name>
<evidence type="ECO:0000313" key="2">
    <source>
        <dbReference type="EMBL" id="TAX67347.1"/>
    </source>
</evidence>
<keyword evidence="2" id="KW-0067">ATP-binding</keyword>